<organism evidence="1 2">
    <name type="scientific">Candidatus Methylacidithermus pantelleriae</name>
    <dbReference type="NCBI Taxonomy" id="2744239"/>
    <lineage>
        <taxon>Bacteria</taxon>
        <taxon>Pseudomonadati</taxon>
        <taxon>Verrucomicrobiota</taxon>
        <taxon>Methylacidiphilae</taxon>
        <taxon>Methylacidiphilales</taxon>
        <taxon>Methylacidiphilaceae</taxon>
        <taxon>Candidatus Methylacidithermus</taxon>
    </lineage>
</organism>
<sequence length="31" mass="3323">MESAGALDWDEPFLVEAMTPSAKARKELATG</sequence>
<dbReference type="EMBL" id="CAJNOB010000039">
    <property type="protein sequence ID" value="CAF0701941.1"/>
    <property type="molecule type" value="Genomic_DNA"/>
</dbReference>
<dbReference type="AlphaFoldDB" id="A0A8J2BRJ1"/>
<evidence type="ECO:0000313" key="2">
    <source>
        <dbReference type="Proteomes" id="UP000663859"/>
    </source>
</evidence>
<dbReference type="Proteomes" id="UP000663859">
    <property type="component" value="Unassembled WGS sequence"/>
</dbReference>
<comment type="caution">
    <text evidence="1">The sequence shown here is derived from an EMBL/GenBank/DDBJ whole genome shotgun (WGS) entry which is preliminary data.</text>
</comment>
<name>A0A8J2BRJ1_9BACT</name>
<keyword evidence="2" id="KW-1185">Reference proteome</keyword>
<accession>A0A8J2BRJ1</accession>
<reference evidence="1" key="1">
    <citation type="submission" date="2021-02" db="EMBL/GenBank/DDBJ databases">
        <authorList>
            <person name="Cremers G."/>
            <person name="Picone N."/>
        </authorList>
    </citation>
    <scope>NUCLEOTIDE SEQUENCE</scope>
    <source>
        <strain evidence="1">PQ17</strain>
    </source>
</reference>
<proteinExistence type="predicted"/>
<protein>
    <submittedName>
        <fullName evidence="1">Uncharacterized protein</fullName>
    </submittedName>
</protein>
<evidence type="ECO:0000313" key="1">
    <source>
        <dbReference type="EMBL" id="CAF0701941.1"/>
    </source>
</evidence>
<gene>
    <name evidence="1" type="ORF">MPNT_440009</name>
</gene>